<reference evidence="1" key="2">
    <citation type="submission" date="2003-12" db="EMBL/GenBank/DDBJ databases">
        <title>Monterey Bay Coastal Ocean Microbial Observatory environmental clone sequencing.</title>
        <authorList>
            <person name="DeLong E.F."/>
        </authorList>
    </citation>
    <scope>NUCLEOTIDE SEQUENCE</scope>
</reference>
<organism evidence="1">
    <name type="scientific">uncultured marine bacterium 582</name>
    <dbReference type="NCBI Taxonomy" id="257402"/>
    <lineage>
        <taxon>Bacteria</taxon>
        <taxon>environmental samples</taxon>
    </lineage>
</organism>
<protein>
    <submittedName>
        <fullName evidence="1">Uncharacterized protein</fullName>
    </submittedName>
</protein>
<accession>Q6SEY5</accession>
<dbReference type="AlphaFoldDB" id="Q6SEY5"/>
<gene>
    <name evidence="1" type="ORF">MBMO_EBAC080-L028H02.102</name>
</gene>
<proteinExistence type="predicted"/>
<evidence type="ECO:0000313" key="1">
    <source>
        <dbReference type="EMBL" id="AAR38437.1"/>
    </source>
</evidence>
<name>Q6SEY5_9BACT</name>
<reference evidence="1" key="1">
    <citation type="submission" date="2003-11" db="EMBL/GenBank/DDBJ databases">
        <authorList>
            <person name="Heidelberg J.F."/>
            <person name="Eisen J.A."/>
            <person name="Nelson W.C."/>
            <person name="DeLong E.F."/>
        </authorList>
    </citation>
    <scope>NUCLEOTIDE SEQUENCE</scope>
</reference>
<dbReference type="EMBL" id="AY458649">
    <property type="protein sequence ID" value="AAR38437.1"/>
    <property type="molecule type" value="Genomic_DNA"/>
</dbReference>
<sequence length="51" mass="5880">MGFAASIILKPIDTMHYKEGLMSCKLWLKPPHLVFTQPIKIVHKIPHSLRN</sequence>